<evidence type="ECO:0000313" key="8">
    <source>
        <dbReference type="EMBL" id="CAL7949731.1"/>
    </source>
</evidence>
<gene>
    <name evidence="8" type="ORF">XYLVIOL_LOCUS9558</name>
</gene>
<evidence type="ECO:0000256" key="5">
    <source>
        <dbReference type="ARBA" id="ARBA00023128"/>
    </source>
</evidence>
<comment type="subcellular location">
    <subcellularLocation>
        <location evidence="1">Mitochondrion</location>
    </subcellularLocation>
</comment>
<dbReference type="EMBL" id="CAXAJV020001300">
    <property type="protein sequence ID" value="CAL7949731.1"/>
    <property type="molecule type" value="Genomic_DNA"/>
</dbReference>
<keyword evidence="5" id="KW-0496">Mitochondrion</keyword>
<proteinExistence type="inferred from homology"/>
<dbReference type="PANTHER" id="PTHR13359:SF2">
    <property type="entry name" value="LARGE RIBOSOMAL SUBUNIT PROTEIN ML40"/>
    <property type="match status" value="1"/>
</dbReference>
<sequence>MIGVLNTANAILRSSLCSISNLRNVSTHAYPLYFRISETLLGEPLKKKKKIDNAVLKLRESRKIRRVEKRIRLLEKNSGYKKPIFEIDTIPELLRDKEKITHLTAPLSKEEIYKRKALEKEWAKYKQNQWLEDLRVIKSIMTSQETALKELKAVSTELYKKAIEFDDSYLPYNAMGPVHTPPISNYDSPDGEYIDTTIKYPGE</sequence>
<evidence type="ECO:0000256" key="2">
    <source>
        <dbReference type="ARBA" id="ARBA00009360"/>
    </source>
</evidence>
<evidence type="ECO:0000313" key="9">
    <source>
        <dbReference type="Proteomes" id="UP001642520"/>
    </source>
</evidence>
<evidence type="ECO:0000256" key="4">
    <source>
        <dbReference type="ARBA" id="ARBA00022980"/>
    </source>
</evidence>
<dbReference type="Gene3D" id="6.10.250.3440">
    <property type="match status" value="1"/>
</dbReference>
<reference evidence="8 9" key="1">
    <citation type="submission" date="2024-08" db="EMBL/GenBank/DDBJ databases">
        <authorList>
            <person name="Will J Nash"/>
            <person name="Angela Man"/>
            <person name="Seanna McTaggart"/>
            <person name="Kendall Baker"/>
            <person name="Tom Barker"/>
            <person name="Leah Catchpole"/>
            <person name="Alex Durrant"/>
            <person name="Karim Gharbi"/>
            <person name="Naomi Irish"/>
            <person name="Gemy Kaithakottil"/>
            <person name="Debby Ku"/>
            <person name="Aaliyah Providence"/>
            <person name="Felix Shaw"/>
            <person name="David Swarbreck"/>
            <person name="Chris Watkins"/>
            <person name="Ann M. McCartney"/>
            <person name="Giulio Formenti"/>
            <person name="Alice Mouton"/>
            <person name="Noel Vella"/>
            <person name="Bjorn M von Reumont"/>
            <person name="Adriana Vella"/>
            <person name="Wilfried Haerty"/>
        </authorList>
    </citation>
    <scope>NUCLEOTIDE SEQUENCE [LARGE SCALE GENOMIC DNA]</scope>
</reference>
<dbReference type="Pfam" id="PF09812">
    <property type="entry name" value="MRP-L28"/>
    <property type="match status" value="1"/>
</dbReference>
<dbReference type="Proteomes" id="UP001642520">
    <property type="component" value="Unassembled WGS sequence"/>
</dbReference>
<accession>A0ABP1PAW8</accession>
<evidence type="ECO:0000256" key="3">
    <source>
        <dbReference type="ARBA" id="ARBA00022946"/>
    </source>
</evidence>
<keyword evidence="6" id="KW-0687">Ribonucleoprotein</keyword>
<dbReference type="InterPro" id="IPR019192">
    <property type="entry name" value="Ribosomal_mL40"/>
</dbReference>
<evidence type="ECO:0000256" key="1">
    <source>
        <dbReference type="ARBA" id="ARBA00004173"/>
    </source>
</evidence>
<protein>
    <recommendedName>
        <fullName evidence="7">Large ribosomal subunit protein mL40</fullName>
    </recommendedName>
</protein>
<name>A0ABP1PAW8_XYLVO</name>
<comment type="similarity">
    <text evidence="2">Belongs to the mitochondrion-specific ribosomal protein mL40 family.</text>
</comment>
<dbReference type="PANTHER" id="PTHR13359">
    <property type="entry name" value="39S RIBOSOMAL PROTEIN L40, MITOCHONDRIAL"/>
    <property type="match status" value="1"/>
</dbReference>
<organism evidence="8 9">
    <name type="scientific">Xylocopa violacea</name>
    <name type="common">Violet carpenter bee</name>
    <name type="synonym">Apis violacea</name>
    <dbReference type="NCBI Taxonomy" id="135666"/>
    <lineage>
        <taxon>Eukaryota</taxon>
        <taxon>Metazoa</taxon>
        <taxon>Ecdysozoa</taxon>
        <taxon>Arthropoda</taxon>
        <taxon>Hexapoda</taxon>
        <taxon>Insecta</taxon>
        <taxon>Pterygota</taxon>
        <taxon>Neoptera</taxon>
        <taxon>Endopterygota</taxon>
        <taxon>Hymenoptera</taxon>
        <taxon>Apocrita</taxon>
        <taxon>Aculeata</taxon>
        <taxon>Apoidea</taxon>
        <taxon>Anthophila</taxon>
        <taxon>Apidae</taxon>
        <taxon>Xylocopa</taxon>
        <taxon>Xylocopa</taxon>
    </lineage>
</organism>
<keyword evidence="9" id="KW-1185">Reference proteome</keyword>
<evidence type="ECO:0000256" key="7">
    <source>
        <dbReference type="ARBA" id="ARBA00035192"/>
    </source>
</evidence>
<dbReference type="InterPro" id="IPR039145">
    <property type="entry name" value="Ribosomal_mL40_metazoa/plant"/>
</dbReference>
<keyword evidence="3" id="KW-0809">Transit peptide</keyword>
<comment type="caution">
    <text evidence="8">The sequence shown here is derived from an EMBL/GenBank/DDBJ whole genome shotgun (WGS) entry which is preliminary data.</text>
</comment>
<keyword evidence="4" id="KW-0689">Ribosomal protein</keyword>
<evidence type="ECO:0000256" key="6">
    <source>
        <dbReference type="ARBA" id="ARBA00023274"/>
    </source>
</evidence>